<dbReference type="RefSeq" id="WP_109598279.1">
    <property type="nucleotide sequence ID" value="NZ_BONA01000032.1"/>
</dbReference>
<evidence type="ECO:0000313" key="3">
    <source>
        <dbReference type="EMBL" id="PWK42757.1"/>
    </source>
</evidence>
<feature type="compositionally biased region" description="Acidic residues" evidence="1">
    <location>
        <begin position="347"/>
        <end position="357"/>
    </location>
</feature>
<feature type="compositionally biased region" description="Basic and acidic residues" evidence="1">
    <location>
        <begin position="220"/>
        <end position="239"/>
    </location>
</feature>
<organism evidence="3 4">
    <name type="scientific">Actinoplanes xinjiangensis</name>
    <dbReference type="NCBI Taxonomy" id="512350"/>
    <lineage>
        <taxon>Bacteria</taxon>
        <taxon>Bacillati</taxon>
        <taxon>Actinomycetota</taxon>
        <taxon>Actinomycetes</taxon>
        <taxon>Micromonosporales</taxon>
        <taxon>Micromonosporaceae</taxon>
        <taxon>Actinoplanes</taxon>
    </lineage>
</organism>
<protein>
    <submittedName>
        <fullName evidence="3">Uncharacterized protein</fullName>
    </submittedName>
</protein>
<accession>A0A316FAV7</accession>
<evidence type="ECO:0000313" key="4">
    <source>
        <dbReference type="Proteomes" id="UP000245697"/>
    </source>
</evidence>
<sequence>MLRRTSEVDMRRLLRAALAAILAALLVVASGFAPASGWAAPKKNQRCPEVPGAPFDWSNVLDSDSDIFEFPAGATPRTFEYQDPAGWLSYESEPTLAQMRKIGTKHKKYDPSKVTDPTLAHEIRRKRMIARWYKYQAGNGTLTWEQWRDRYIRNQSNVHEGEAFENLVRDLLGLSGSTGWRSQARVPKSPVRRDWDFLILTVQCRLGLEVKAGASKIKKSQLDKDGSENEREKTLPESERVAKVQVVSERPTRAEAAAFKRAGVKVFVIQAEGVPVPPPTPGANPPAPAGQAAKPDPQPKDDGGGAEVMTAPGEAASDGGLVRALAGVPATKAEAEEDRKVSRELADDWADPEDMPDDTGGIDFSTLELRYIADPTAGDAGLKYSFSAEPTADGQLSWGGLAAAQQASDAFFVWMALRPEHFWVNLNPNEPDRIIEERLGATDAGRVLLEADLQMKKTVAKLIHPDATGGQRFWDSLRNTDDEQTCLSFRQWIVPDTATVHEHDGGLYIVDAPLIVKSETEYFDGGDAAEGAAAGCRPGDEATEKHNAEVFRSQILTKVQEAVNTAPEYAELRRVYLSRVAAEWYRQRSTNRNTAFADIVNSGDVSRWPSRTGWKPREVFDRYVKSYTDGEFDVTRETALGTVIETHTYIYGGVDFSQSPRSEVGAAAFGSRWGGLPSTVADSMAGTVEDDGRIWLGGASADRPTVPFKVTSVLTWAAGAVMALLVAALFVRSLWRQQRRRREWHAARR</sequence>
<feature type="region of interest" description="Disordered" evidence="1">
    <location>
        <begin position="215"/>
        <end position="239"/>
    </location>
</feature>
<name>A0A316FAV7_9ACTN</name>
<dbReference type="AlphaFoldDB" id="A0A316FAV7"/>
<keyword evidence="2" id="KW-0472">Membrane</keyword>
<feature type="compositionally biased region" description="Pro residues" evidence="1">
    <location>
        <begin position="276"/>
        <end position="288"/>
    </location>
</feature>
<evidence type="ECO:0000256" key="2">
    <source>
        <dbReference type="SAM" id="Phobius"/>
    </source>
</evidence>
<feature type="region of interest" description="Disordered" evidence="1">
    <location>
        <begin position="276"/>
        <end position="359"/>
    </location>
</feature>
<feature type="compositionally biased region" description="Basic and acidic residues" evidence="1">
    <location>
        <begin position="333"/>
        <end position="346"/>
    </location>
</feature>
<keyword evidence="2" id="KW-1133">Transmembrane helix</keyword>
<dbReference type="OrthoDB" id="4818302at2"/>
<gene>
    <name evidence="3" type="ORF">BC793_114201</name>
</gene>
<feature type="transmembrane region" description="Helical" evidence="2">
    <location>
        <begin position="713"/>
        <end position="735"/>
    </location>
</feature>
<evidence type="ECO:0000256" key="1">
    <source>
        <dbReference type="SAM" id="MobiDB-lite"/>
    </source>
</evidence>
<keyword evidence="4" id="KW-1185">Reference proteome</keyword>
<dbReference type="Proteomes" id="UP000245697">
    <property type="component" value="Unassembled WGS sequence"/>
</dbReference>
<keyword evidence="2" id="KW-0812">Transmembrane</keyword>
<proteinExistence type="predicted"/>
<dbReference type="EMBL" id="QGGR01000014">
    <property type="protein sequence ID" value="PWK42757.1"/>
    <property type="molecule type" value="Genomic_DNA"/>
</dbReference>
<comment type="caution">
    <text evidence="3">The sequence shown here is derived from an EMBL/GenBank/DDBJ whole genome shotgun (WGS) entry which is preliminary data.</text>
</comment>
<reference evidence="3 4" key="1">
    <citation type="submission" date="2018-05" db="EMBL/GenBank/DDBJ databases">
        <title>Genomic Encyclopedia of Archaeal and Bacterial Type Strains, Phase II (KMG-II): from individual species to whole genera.</title>
        <authorList>
            <person name="Goeker M."/>
        </authorList>
    </citation>
    <scope>NUCLEOTIDE SEQUENCE [LARGE SCALE GENOMIC DNA]</scope>
    <source>
        <strain evidence="3 4">DSM 45184</strain>
    </source>
</reference>